<evidence type="ECO:0000256" key="3">
    <source>
        <dbReference type="ARBA" id="ARBA00023015"/>
    </source>
</evidence>
<dbReference type="InterPro" id="IPR036388">
    <property type="entry name" value="WH-like_DNA-bd_sf"/>
</dbReference>
<evidence type="ECO:0000313" key="10">
    <source>
        <dbReference type="Proteomes" id="UP000306509"/>
    </source>
</evidence>
<dbReference type="InterPro" id="IPR013249">
    <property type="entry name" value="RNA_pol_sigma70_r4_t2"/>
</dbReference>
<dbReference type="GO" id="GO:0003677">
    <property type="term" value="F:DNA binding"/>
    <property type="evidence" value="ECO:0007669"/>
    <property type="project" value="UniProtKB-KW"/>
</dbReference>
<keyword evidence="5" id="KW-0238">DNA-binding</keyword>
<dbReference type="PIRSF" id="PIRSF002939">
    <property type="entry name" value="RNA_polymerase_sigma-H_factor"/>
    <property type="match status" value="1"/>
</dbReference>
<evidence type="ECO:0000256" key="1">
    <source>
        <dbReference type="ARBA" id="ARBA00007788"/>
    </source>
</evidence>
<keyword evidence="3" id="KW-0805">Transcription regulation</keyword>
<keyword evidence="10" id="KW-1185">Reference proteome</keyword>
<dbReference type="Gene3D" id="1.10.1740.10">
    <property type="match status" value="1"/>
</dbReference>
<dbReference type="InterPro" id="IPR013325">
    <property type="entry name" value="RNA_pol_sigma_r2"/>
</dbReference>
<comment type="similarity">
    <text evidence="1">Belongs to the sigma-70 factor family.</text>
</comment>
<dbReference type="GO" id="GO:0016987">
    <property type="term" value="F:sigma factor activity"/>
    <property type="evidence" value="ECO:0007669"/>
    <property type="project" value="UniProtKB-KW"/>
</dbReference>
<dbReference type="SUPFAM" id="SSF46894">
    <property type="entry name" value="C-terminal effector domain of the bipartite response regulators"/>
    <property type="match status" value="1"/>
</dbReference>
<dbReference type="RefSeq" id="WP_027293463.1">
    <property type="nucleotide sequence ID" value="NZ_CABMJZ010000007.1"/>
</dbReference>
<evidence type="ECO:0000313" key="9">
    <source>
        <dbReference type="EMBL" id="TLD00431.1"/>
    </source>
</evidence>
<dbReference type="InterPro" id="IPR016371">
    <property type="entry name" value="RNA_pol_sigma-H_factor"/>
</dbReference>
<protein>
    <recommendedName>
        <fullName evidence="2">RNA polymerase sigma factor SigS</fullName>
    </recommendedName>
</protein>
<dbReference type="SUPFAM" id="SSF88946">
    <property type="entry name" value="Sigma2 domain of RNA polymerase sigma factors"/>
    <property type="match status" value="1"/>
</dbReference>
<evidence type="ECO:0000256" key="6">
    <source>
        <dbReference type="ARBA" id="ARBA00023163"/>
    </source>
</evidence>
<evidence type="ECO:0000256" key="5">
    <source>
        <dbReference type="ARBA" id="ARBA00023125"/>
    </source>
</evidence>
<dbReference type="PANTHER" id="PTHR30385">
    <property type="entry name" value="SIGMA FACTOR F FLAGELLAR"/>
    <property type="match status" value="1"/>
</dbReference>
<dbReference type="NCBIfam" id="NF006148">
    <property type="entry name" value="PRK08295.1-5"/>
    <property type="match status" value="1"/>
</dbReference>
<dbReference type="PANTHER" id="PTHR30385:SF1">
    <property type="entry name" value="RNA POLYMERASE SIGMA-H FACTOR"/>
    <property type="match status" value="1"/>
</dbReference>
<dbReference type="EMBL" id="QGQD01000055">
    <property type="protein sequence ID" value="TLD00431.1"/>
    <property type="molecule type" value="Genomic_DNA"/>
</dbReference>
<comment type="function">
    <text evidence="7">Sigma factors are initiation factors that promote the attachment of RNA polymerase to specific initiation sites and are then released. Sigma-S contributes to the protection against external stress, thus playing a role in cellular fitness and survival.</text>
</comment>
<feature type="domain" description="RNA polymerase sigma-70" evidence="8">
    <location>
        <begin position="51"/>
        <end position="64"/>
    </location>
</feature>
<proteinExistence type="inferred from homology"/>
<reference evidence="9 10" key="1">
    <citation type="journal article" date="2019" name="Anaerobe">
        <title>Detection of Robinsoniella peoriensis in multiple bone samples of a trauma patient.</title>
        <authorList>
            <person name="Schrottner P."/>
            <person name="Hartwich K."/>
            <person name="Bunk B."/>
            <person name="Schober I."/>
            <person name="Helbig S."/>
            <person name="Rudolph W.W."/>
            <person name="Gunzer F."/>
        </authorList>
    </citation>
    <scope>NUCLEOTIDE SEQUENCE [LARGE SCALE GENOMIC DNA]</scope>
    <source>
        <strain evidence="9 10">DSM 106044</strain>
    </source>
</reference>
<accession>A0A4U8Q6G5</accession>
<keyword evidence="4" id="KW-0731">Sigma factor</keyword>
<dbReference type="GO" id="GO:0006352">
    <property type="term" value="P:DNA-templated transcription initiation"/>
    <property type="evidence" value="ECO:0007669"/>
    <property type="project" value="InterPro"/>
</dbReference>
<dbReference type="OrthoDB" id="9783788at2"/>
<keyword evidence="6" id="KW-0804">Transcription</keyword>
<dbReference type="InterPro" id="IPR000943">
    <property type="entry name" value="RNA_pol_sigma70"/>
</dbReference>
<dbReference type="Pfam" id="PF08281">
    <property type="entry name" value="Sigma70_r4_2"/>
    <property type="match status" value="1"/>
</dbReference>
<comment type="caution">
    <text evidence="9">The sequence shown here is derived from an EMBL/GenBank/DDBJ whole genome shotgun (WGS) entry which is preliminary data.</text>
</comment>
<dbReference type="InterPro" id="IPR014284">
    <property type="entry name" value="RNA_pol_sigma-70_dom"/>
</dbReference>
<dbReference type="Proteomes" id="UP000306509">
    <property type="component" value="Unassembled WGS sequence"/>
</dbReference>
<dbReference type="InterPro" id="IPR016032">
    <property type="entry name" value="Sig_transdc_resp-reg_C-effctor"/>
</dbReference>
<sequence length="197" mass="22816">MVSYDGYTDEELIVKLRDGNPGITDYIMEKYKYLVRKEARALYLIGGDKDDLIQEGMIGLFKAVRDYREDRDASFYHFAKLCIGRQLYHAIEASNRKKHTPLNSYVSLYSGTLEAGEESLPLEEILFTQESNPEELLIHQENKKQIEEKLEASLSAFEKKVLDCYLQGKDYVEIGELLDKPPKSVDNALQRIRKKIR</sequence>
<dbReference type="PROSITE" id="PS00715">
    <property type="entry name" value="SIGMA70_1"/>
    <property type="match status" value="1"/>
</dbReference>
<evidence type="ECO:0000256" key="7">
    <source>
        <dbReference type="ARBA" id="ARBA00024701"/>
    </source>
</evidence>
<evidence type="ECO:0000256" key="4">
    <source>
        <dbReference type="ARBA" id="ARBA00023082"/>
    </source>
</evidence>
<evidence type="ECO:0000259" key="8">
    <source>
        <dbReference type="PROSITE" id="PS00715"/>
    </source>
</evidence>
<dbReference type="AlphaFoldDB" id="A0A4U8Q6G5"/>
<dbReference type="Gene3D" id="1.10.10.10">
    <property type="entry name" value="Winged helix-like DNA-binding domain superfamily/Winged helix DNA-binding domain"/>
    <property type="match status" value="1"/>
</dbReference>
<dbReference type="NCBIfam" id="TIGR02937">
    <property type="entry name" value="sigma70-ECF"/>
    <property type="match status" value="1"/>
</dbReference>
<name>A0A4U8Q6G5_9FIRM</name>
<dbReference type="Pfam" id="PF04542">
    <property type="entry name" value="Sigma70_r2"/>
    <property type="match status" value="1"/>
</dbReference>
<dbReference type="InterPro" id="IPR007627">
    <property type="entry name" value="RNA_pol_sigma70_r2"/>
</dbReference>
<organism evidence="9 10">
    <name type="scientific">Robinsoniella peoriensis</name>
    <dbReference type="NCBI Taxonomy" id="180332"/>
    <lineage>
        <taxon>Bacteria</taxon>
        <taxon>Bacillati</taxon>
        <taxon>Bacillota</taxon>
        <taxon>Clostridia</taxon>
        <taxon>Lachnospirales</taxon>
        <taxon>Lachnospiraceae</taxon>
        <taxon>Robinsoniella</taxon>
    </lineage>
</organism>
<evidence type="ECO:0000256" key="2">
    <source>
        <dbReference type="ARBA" id="ARBA00021245"/>
    </source>
</evidence>
<dbReference type="STRING" id="180332.GCA_000797495_04105"/>
<gene>
    <name evidence="9" type="primary">sigH</name>
    <name evidence="9" type="ORF">DSM106044_02740</name>
</gene>